<proteinExistence type="predicted"/>
<dbReference type="AlphaFoldDB" id="A0A392SRR0"/>
<feature type="non-terminal residue" evidence="1">
    <location>
        <position position="1"/>
    </location>
</feature>
<protein>
    <submittedName>
        <fullName evidence="1">Uncharacterized protein</fullName>
    </submittedName>
</protein>
<evidence type="ECO:0000313" key="1">
    <source>
        <dbReference type="EMBL" id="MCI50546.1"/>
    </source>
</evidence>
<keyword evidence="2" id="KW-1185">Reference proteome</keyword>
<comment type="caution">
    <text evidence="1">The sequence shown here is derived from an EMBL/GenBank/DDBJ whole genome shotgun (WGS) entry which is preliminary data.</text>
</comment>
<dbReference type="EMBL" id="LXQA010418132">
    <property type="protein sequence ID" value="MCI50546.1"/>
    <property type="molecule type" value="Genomic_DNA"/>
</dbReference>
<accession>A0A392SRR0</accession>
<evidence type="ECO:0000313" key="2">
    <source>
        <dbReference type="Proteomes" id="UP000265520"/>
    </source>
</evidence>
<organism evidence="1 2">
    <name type="scientific">Trifolium medium</name>
    <dbReference type="NCBI Taxonomy" id="97028"/>
    <lineage>
        <taxon>Eukaryota</taxon>
        <taxon>Viridiplantae</taxon>
        <taxon>Streptophyta</taxon>
        <taxon>Embryophyta</taxon>
        <taxon>Tracheophyta</taxon>
        <taxon>Spermatophyta</taxon>
        <taxon>Magnoliopsida</taxon>
        <taxon>eudicotyledons</taxon>
        <taxon>Gunneridae</taxon>
        <taxon>Pentapetalae</taxon>
        <taxon>rosids</taxon>
        <taxon>fabids</taxon>
        <taxon>Fabales</taxon>
        <taxon>Fabaceae</taxon>
        <taxon>Papilionoideae</taxon>
        <taxon>50 kb inversion clade</taxon>
        <taxon>NPAAA clade</taxon>
        <taxon>Hologalegina</taxon>
        <taxon>IRL clade</taxon>
        <taxon>Trifolieae</taxon>
        <taxon>Trifolium</taxon>
    </lineage>
</organism>
<name>A0A392SRR0_9FABA</name>
<reference evidence="1 2" key="1">
    <citation type="journal article" date="2018" name="Front. Plant Sci.">
        <title>Red Clover (Trifolium pratense) and Zigzag Clover (T. medium) - A Picture of Genomic Similarities and Differences.</title>
        <authorList>
            <person name="Dluhosova J."/>
            <person name="Istvanek J."/>
            <person name="Nedelnik J."/>
            <person name="Repkova J."/>
        </authorList>
    </citation>
    <scope>NUCLEOTIDE SEQUENCE [LARGE SCALE GENOMIC DNA]</scope>
    <source>
        <strain evidence="2">cv. 10/8</strain>
        <tissue evidence="1">Leaf</tissue>
    </source>
</reference>
<sequence>GSPDVAWRGGGKDVASRRQLSHYILTYFATLSPGEQ</sequence>
<dbReference type="Proteomes" id="UP000265520">
    <property type="component" value="Unassembled WGS sequence"/>
</dbReference>